<evidence type="ECO:0000313" key="2">
    <source>
        <dbReference type="Proteomes" id="UP000092124"/>
    </source>
</evidence>
<keyword evidence="2" id="KW-1185">Reference proteome</keyword>
<dbReference type="AlphaFoldDB" id="A0A1A6GUE1"/>
<organism evidence="1 2">
    <name type="scientific">Neotoma lepida</name>
    <name type="common">Desert woodrat</name>
    <dbReference type="NCBI Taxonomy" id="56216"/>
    <lineage>
        <taxon>Eukaryota</taxon>
        <taxon>Metazoa</taxon>
        <taxon>Chordata</taxon>
        <taxon>Craniata</taxon>
        <taxon>Vertebrata</taxon>
        <taxon>Euteleostomi</taxon>
        <taxon>Mammalia</taxon>
        <taxon>Eutheria</taxon>
        <taxon>Euarchontoglires</taxon>
        <taxon>Glires</taxon>
        <taxon>Rodentia</taxon>
        <taxon>Myomorpha</taxon>
        <taxon>Muroidea</taxon>
        <taxon>Cricetidae</taxon>
        <taxon>Neotominae</taxon>
        <taxon>Neotoma</taxon>
    </lineage>
</organism>
<comment type="caution">
    <text evidence="1">The sequence shown here is derived from an EMBL/GenBank/DDBJ whole genome shotgun (WGS) entry which is preliminary data.</text>
</comment>
<accession>A0A1A6GUE1</accession>
<reference evidence="1 2" key="1">
    <citation type="submission" date="2016-06" db="EMBL/GenBank/DDBJ databases">
        <title>The Draft Genome Sequence and Annotation of the Desert Woodrat Neotoma lepida.</title>
        <authorList>
            <person name="Campbell M."/>
            <person name="Oakeson K.F."/>
            <person name="Yandell M."/>
            <person name="Halpert J.R."/>
            <person name="Dearing D."/>
        </authorList>
    </citation>
    <scope>NUCLEOTIDE SEQUENCE [LARGE SCALE GENOMIC DNA]</scope>
    <source>
        <strain evidence="1">417</strain>
        <tissue evidence="1">Liver</tissue>
    </source>
</reference>
<evidence type="ECO:0000313" key="1">
    <source>
        <dbReference type="EMBL" id="OBS69948.1"/>
    </source>
</evidence>
<sequence>MSTVLEEPMDFDQLGTRLQHLRDPVLEMPVKSSKKMTQCLGHLLLTLPLTNVDWVSRTFSIFQIDSGATSNFSKQWTIWIMGAGKNSWKHMMQNHTILPAPKPPPPLNIITSWKSPVSI</sequence>
<protein>
    <submittedName>
        <fullName evidence="1">Uncharacterized protein</fullName>
    </submittedName>
</protein>
<proteinExistence type="predicted"/>
<dbReference type="EMBL" id="LZPO01066571">
    <property type="protein sequence ID" value="OBS69948.1"/>
    <property type="molecule type" value="Genomic_DNA"/>
</dbReference>
<gene>
    <name evidence="1" type="ORF">A6R68_01510</name>
</gene>
<feature type="non-terminal residue" evidence="1">
    <location>
        <position position="119"/>
    </location>
</feature>
<dbReference type="Proteomes" id="UP000092124">
    <property type="component" value="Unassembled WGS sequence"/>
</dbReference>
<name>A0A1A6GUE1_NEOLE</name>